<keyword evidence="2 4" id="KW-1133">Transmembrane helix</keyword>
<feature type="transmembrane region" description="Helical" evidence="4">
    <location>
        <begin position="134"/>
        <end position="154"/>
    </location>
</feature>
<feature type="transmembrane region" description="Helical" evidence="4">
    <location>
        <begin position="278"/>
        <end position="302"/>
    </location>
</feature>
<dbReference type="Pfam" id="PF07690">
    <property type="entry name" value="MFS_1"/>
    <property type="match status" value="1"/>
</dbReference>
<organism evidence="6 7">
    <name type="scientific">Bradyrhizobium lablabi</name>
    <dbReference type="NCBI Taxonomy" id="722472"/>
    <lineage>
        <taxon>Bacteria</taxon>
        <taxon>Pseudomonadati</taxon>
        <taxon>Pseudomonadota</taxon>
        <taxon>Alphaproteobacteria</taxon>
        <taxon>Hyphomicrobiales</taxon>
        <taxon>Nitrobacteraceae</taxon>
        <taxon>Bradyrhizobium</taxon>
    </lineage>
</organism>
<sequence>MSTRPVPIILALGTTQTLAWASSMYLPAILADPIARDLGVSPNWVFAAFSASLVLSALLGPRIGRQIDLVGGRSVLSISNLVLAAGLVLLGFATSVSVLVMAWLVLGVGMGAGLYDAAFAALGRIYGDAARRSITGITLIAGFASTVGWPLSAWGLETIGWRNTCFAWAAAHILIGLPLNWLMLPAVTGAKAAAAIAVKPQIAIDRTMVVLAFVFAAAWTVTGAMAAHLPRILEAAGATASQAVFAGALIGPAQVLARIFEASFLSRFHPLVSTRIACITHPIGAAVLALAGGGAASLFAIFHGTGNGILTIARGTLPLAIFGPKDYGYRLGIIGAPARMAQAAAPLLFGLLIDTMGSRVLMVSSALSLAALLALFLVPTTPPRPEA</sequence>
<gene>
    <name evidence="6" type="ORF">SAMN05444171_0040</name>
</gene>
<reference evidence="6 7" key="1">
    <citation type="submission" date="2016-10" db="EMBL/GenBank/DDBJ databases">
        <authorList>
            <person name="de Groot N.N."/>
        </authorList>
    </citation>
    <scope>NUCLEOTIDE SEQUENCE [LARGE SCALE GENOMIC DNA]</scope>
    <source>
        <strain evidence="6 7">GAS522</strain>
    </source>
</reference>
<dbReference type="Gene3D" id="1.20.1250.20">
    <property type="entry name" value="MFS general substrate transporter like domains"/>
    <property type="match status" value="1"/>
</dbReference>
<keyword evidence="1 4" id="KW-0812">Transmembrane</keyword>
<dbReference type="EMBL" id="FNTI01000001">
    <property type="protein sequence ID" value="SEB83847.1"/>
    <property type="molecule type" value="Genomic_DNA"/>
</dbReference>
<dbReference type="SUPFAM" id="SSF103473">
    <property type="entry name" value="MFS general substrate transporter"/>
    <property type="match status" value="1"/>
</dbReference>
<feature type="transmembrane region" description="Helical" evidence="4">
    <location>
        <begin position="235"/>
        <end position="257"/>
    </location>
</feature>
<proteinExistence type="predicted"/>
<feature type="transmembrane region" description="Helical" evidence="4">
    <location>
        <begin position="100"/>
        <end position="122"/>
    </location>
</feature>
<feature type="transmembrane region" description="Helical" evidence="4">
    <location>
        <begin position="166"/>
        <end position="187"/>
    </location>
</feature>
<evidence type="ECO:0000313" key="7">
    <source>
        <dbReference type="Proteomes" id="UP000183208"/>
    </source>
</evidence>
<dbReference type="PROSITE" id="PS50850">
    <property type="entry name" value="MFS"/>
    <property type="match status" value="1"/>
</dbReference>
<protein>
    <submittedName>
        <fullName evidence="6">Predicted arabinose efflux permease, MFS family</fullName>
    </submittedName>
</protein>
<dbReference type="GO" id="GO:0022857">
    <property type="term" value="F:transmembrane transporter activity"/>
    <property type="evidence" value="ECO:0007669"/>
    <property type="project" value="InterPro"/>
</dbReference>
<evidence type="ECO:0000259" key="5">
    <source>
        <dbReference type="PROSITE" id="PS50850"/>
    </source>
</evidence>
<dbReference type="InterPro" id="IPR011701">
    <property type="entry name" value="MFS"/>
</dbReference>
<dbReference type="RefSeq" id="WP_074814063.1">
    <property type="nucleotide sequence ID" value="NZ_FNTI01000001.1"/>
</dbReference>
<feature type="transmembrane region" description="Helical" evidence="4">
    <location>
        <begin position="41"/>
        <end position="63"/>
    </location>
</feature>
<name>A0A1M7JX90_9BRAD</name>
<dbReference type="Proteomes" id="UP000183208">
    <property type="component" value="Unassembled WGS sequence"/>
</dbReference>
<dbReference type="InterPro" id="IPR036259">
    <property type="entry name" value="MFS_trans_sf"/>
</dbReference>
<dbReference type="OrthoDB" id="7200137at2"/>
<accession>A0A1M7JX90</accession>
<feature type="transmembrane region" description="Helical" evidence="4">
    <location>
        <begin position="327"/>
        <end position="353"/>
    </location>
</feature>
<feature type="domain" description="Major facilitator superfamily (MFS) profile" evidence="5">
    <location>
        <begin position="8"/>
        <end position="382"/>
    </location>
</feature>
<evidence type="ECO:0000256" key="2">
    <source>
        <dbReference type="ARBA" id="ARBA00022989"/>
    </source>
</evidence>
<evidence type="ECO:0000256" key="1">
    <source>
        <dbReference type="ARBA" id="ARBA00022692"/>
    </source>
</evidence>
<feature type="transmembrane region" description="Helical" evidence="4">
    <location>
        <begin position="75"/>
        <end position="94"/>
    </location>
</feature>
<dbReference type="InterPro" id="IPR020846">
    <property type="entry name" value="MFS_dom"/>
</dbReference>
<dbReference type="AlphaFoldDB" id="A0A1M7JX90"/>
<evidence type="ECO:0000256" key="3">
    <source>
        <dbReference type="ARBA" id="ARBA00023136"/>
    </source>
</evidence>
<evidence type="ECO:0000313" key="6">
    <source>
        <dbReference type="EMBL" id="SEB83847.1"/>
    </source>
</evidence>
<evidence type="ECO:0000256" key="4">
    <source>
        <dbReference type="SAM" id="Phobius"/>
    </source>
</evidence>
<feature type="transmembrane region" description="Helical" evidence="4">
    <location>
        <begin position="360"/>
        <end position="378"/>
    </location>
</feature>
<feature type="transmembrane region" description="Helical" evidence="4">
    <location>
        <begin position="208"/>
        <end position="229"/>
    </location>
</feature>
<keyword evidence="3 4" id="KW-0472">Membrane</keyword>